<dbReference type="PANTHER" id="PTHR47112">
    <property type="entry name" value="PX DOMAIN-CONTAINING PROTEIN"/>
    <property type="match status" value="1"/>
</dbReference>
<dbReference type="PANTHER" id="PTHR47112:SF1">
    <property type="entry name" value="PX DOMAIN-CONTAINING PROTEIN"/>
    <property type="match status" value="1"/>
</dbReference>
<dbReference type="CDD" id="cd00821">
    <property type="entry name" value="PH"/>
    <property type="match status" value="1"/>
</dbReference>
<feature type="region of interest" description="Disordered" evidence="1">
    <location>
        <begin position="105"/>
        <end position="142"/>
    </location>
</feature>
<dbReference type="STRING" id="670386.D3BFR4"/>
<sequence length="781" mass="87238">MIGIEDTQLEMNREPQGQTVPPQQQQSYINNPASRDKLKKRKNVEKDTASSSPLAKLRSATLQRTATSKLQFVVDLGSSLTKSPSKSTTNALSLHSSVASHNGTGALSSPSFLSNSVQSPNKKTKHHNSNQSKNNTLHRKSVRISQQLKLDEVTKIYAPLSGSEYLSSSRECPLSPSILRQQINSNNKDKSENNKENSFYKDKTTTTTTTTSNSNNNLCNITPSTPDHSNSHNNQSTSISPLMSAACISSPKSPINLGDNKENNVNSLNSPPTSPTAAAKQPPIHLNLQSHSIKAKKSQSTSNFNTNQLELELIKKQVIENCEVILCKISEYQRIVLSLPDLFMLSQDILSTEYEYLIKDTNTISKILSPLDSTTGSDTNTEVICSPQLSNRSPHLLSTSQQSMYLNSDNVSDHSSNSNGGLTEMDKIAQSISLIAKKLLAIQIEMKKTNLTEKKACTLSLFVSAVKHYLETGDITDDIPKIPTEVSHSLIQSTELTTKEYSPEESSDYIYKSGPLIKKGSKGPLVIWKEQYFVLSVERLSIYASERKSATLKPKKDILLSNIVSICPVTKYEYKHCFMLKMRNPDSKLVVRAKNDKDAAMWMLAIDGLPRKNFDTNQSCINLYIKETLLESICSNVVNYRRSVAGGVVRSSHGEEWTYRADGTLYNSEHLDANVKAKDLKYIWNGQLLVPAKDTVKNLGSGKWNGVWLAWYYNNMPFLKYMWQHESNEYLNQNPKLSYKWASRGLVSKIGVGEWLIEGNVPETVVMFIQCLRYCRLGKDF</sequence>
<feature type="compositionally biased region" description="Low complexity" evidence="1">
    <location>
        <begin position="15"/>
        <end position="26"/>
    </location>
</feature>
<dbReference type="Proteomes" id="UP000001396">
    <property type="component" value="Unassembled WGS sequence"/>
</dbReference>
<feature type="region of interest" description="Disordered" evidence="1">
    <location>
        <begin position="177"/>
        <end position="238"/>
    </location>
</feature>
<feature type="region of interest" description="Disordered" evidence="1">
    <location>
        <begin position="1"/>
        <end position="56"/>
    </location>
</feature>
<dbReference type="InterPro" id="IPR011993">
    <property type="entry name" value="PH-like_dom_sf"/>
</dbReference>
<feature type="compositionally biased region" description="Basic and acidic residues" evidence="1">
    <location>
        <begin position="187"/>
        <end position="204"/>
    </location>
</feature>
<dbReference type="SUPFAM" id="SSF50729">
    <property type="entry name" value="PH domain-like"/>
    <property type="match status" value="1"/>
</dbReference>
<evidence type="ECO:0000259" key="2">
    <source>
        <dbReference type="PROSITE" id="PS50003"/>
    </source>
</evidence>
<dbReference type="AlphaFoldDB" id="D3BFR4"/>
<dbReference type="Gene3D" id="2.30.29.30">
    <property type="entry name" value="Pleckstrin-homology domain (PH domain)/Phosphotyrosine-binding domain (PTB)"/>
    <property type="match status" value="1"/>
</dbReference>
<evidence type="ECO:0000313" key="3">
    <source>
        <dbReference type="EMBL" id="EFA79674.1"/>
    </source>
</evidence>
<evidence type="ECO:0000256" key="1">
    <source>
        <dbReference type="SAM" id="MobiDB-lite"/>
    </source>
</evidence>
<protein>
    <recommendedName>
        <fullName evidence="2">PH domain-containing protein</fullName>
    </recommendedName>
</protein>
<feature type="compositionally biased region" description="Low complexity" evidence="1">
    <location>
        <begin position="205"/>
        <end position="217"/>
    </location>
</feature>
<dbReference type="InterPro" id="IPR001849">
    <property type="entry name" value="PH_domain"/>
</dbReference>
<dbReference type="RefSeq" id="XP_020431795.1">
    <property type="nucleotide sequence ID" value="XM_020578200.1"/>
</dbReference>
<dbReference type="Pfam" id="PF00169">
    <property type="entry name" value="PH"/>
    <property type="match status" value="1"/>
</dbReference>
<comment type="caution">
    <text evidence="3">The sequence shown here is derived from an EMBL/GenBank/DDBJ whole genome shotgun (WGS) entry which is preliminary data.</text>
</comment>
<name>D3BFR4_HETP5</name>
<dbReference type="GeneID" id="31362846"/>
<evidence type="ECO:0000313" key="4">
    <source>
        <dbReference type="Proteomes" id="UP000001396"/>
    </source>
</evidence>
<reference evidence="3 4" key="1">
    <citation type="journal article" date="2011" name="Genome Res.">
        <title>Phylogeny-wide analysis of social amoeba genomes highlights ancient origins for complex intercellular communication.</title>
        <authorList>
            <person name="Heidel A.J."/>
            <person name="Lawal H.M."/>
            <person name="Felder M."/>
            <person name="Schilde C."/>
            <person name="Helps N.R."/>
            <person name="Tunggal B."/>
            <person name="Rivero F."/>
            <person name="John U."/>
            <person name="Schleicher M."/>
            <person name="Eichinger L."/>
            <person name="Platzer M."/>
            <person name="Noegel A.A."/>
            <person name="Schaap P."/>
            <person name="Gloeckner G."/>
        </authorList>
    </citation>
    <scope>NUCLEOTIDE SEQUENCE [LARGE SCALE GENOMIC DNA]</scope>
    <source>
        <strain evidence="4">ATCC 26659 / Pp 5 / PN500</strain>
    </source>
</reference>
<dbReference type="InParanoid" id="D3BFR4"/>
<feature type="compositionally biased region" description="Polar residues" evidence="1">
    <location>
        <begin position="105"/>
        <end position="121"/>
    </location>
</feature>
<dbReference type="PROSITE" id="PS50003">
    <property type="entry name" value="PH_DOMAIN"/>
    <property type="match status" value="1"/>
</dbReference>
<dbReference type="OMA" id="TNQSCIN"/>
<dbReference type="SMART" id="SM00233">
    <property type="entry name" value="PH"/>
    <property type="match status" value="1"/>
</dbReference>
<keyword evidence="4" id="KW-1185">Reference proteome</keyword>
<feature type="domain" description="PH" evidence="2">
    <location>
        <begin position="509"/>
        <end position="611"/>
    </location>
</feature>
<feature type="compositionally biased region" description="Polar residues" evidence="1">
    <location>
        <begin position="218"/>
        <end position="238"/>
    </location>
</feature>
<gene>
    <name evidence="3" type="primary">rcdP</name>
    <name evidence="3" type="ORF">PPL_07365</name>
</gene>
<dbReference type="EMBL" id="ADBJ01000032">
    <property type="protein sequence ID" value="EFA79674.1"/>
    <property type="molecule type" value="Genomic_DNA"/>
</dbReference>
<proteinExistence type="predicted"/>
<dbReference type="FunCoup" id="D3BFR4">
    <property type="interactions" value="805"/>
</dbReference>
<organism evidence="3 4">
    <name type="scientific">Heterostelium pallidum (strain ATCC 26659 / Pp 5 / PN500)</name>
    <name type="common">Cellular slime mold</name>
    <name type="synonym">Polysphondylium pallidum</name>
    <dbReference type="NCBI Taxonomy" id="670386"/>
    <lineage>
        <taxon>Eukaryota</taxon>
        <taxon>Amoebozoa</taxon>
        <taxon>Evosea</taxon>
        <taxon>Eumycetozoa</taxon>
        <taxon>Dictyostelia</taxon>
        <taxon>Acytosteliales</taxon>
        <taxon>Acytosteliaceae</taxon>
        <taxon>Heterostelium</taxon>
    </lineage>
</organism>
<accession>D3BFR4</accession>